<name>A0AAV2KWJ1_KNICA</name>
<dbReference type="EMBL" id="OZ035824">
    <property type="protein sequence ID" value="CAL1592402.1"/>
    <property type="molecule type" value="Genomic_DNA"/>
</dbReference>
<evidence type="ECO:0000313" key="1">
    <source>
        <dbReference type="EMBL" id="CAL1592402.1"/>
    </source>
</evidence>
<accession>A0AAV2KWJ1</accession>
<dbReference type="AlphaFoldDB" id="A0AAV2KWJ1"/>
<organism evidence="1 2">
    <name type="scientific">Knipowitschia caucasica</name>
    <name type="common">Caucasian dwarf goby</name>
    <name type="synonym">Pomatoschistus caucasicus</name>
    <dbReference type="NCBI Taxonomy" id="637954"/>
    <lineage>
        <taxon>Eukaryota</taxon>
        <taxon>Metazoa</taxon>
        <taxon>Chordata</taxon>
        <taxon>Craniata</taxon>
        <taxon>Vertebrata</taxon>
        <taxon>Euteleostomi</taxon>
        <taxon>Actinopterygii</taxon>
        <taxon>Neopterygii</taxon>
        <taxon>Teleostei</taxon>
        <taxon>Neoteleostei</taxon>
        <taxon>Acanthomorphata</taxon>
        <taxon>Gobiaria</taxon>
        <taxon>Gobiiformes</taxon>
        <taxon>Gobioidei</taxon>
        <taxon>Gobiidae</taxon>
        <taxon>Gobiinae</taxon>
        <taxon>Knipowitschia</taxon>
    </lineage>
</organism>
<protein>
    <submittedName>
        <fullName evidence="1">Uncharacterized protein</fullName>
    </submittedName>
</protein>
<gene>
    <name evidence="1" type="ORF">KC01_LOCUS21654</name>
</gene>
<reference evidence="1 2" key="1">
    <citation type="submission" date="2024-04" db="EMBL/GenBank/DDBJ databases">
        <authorList>
            <person name="Waldvogel A.-M."/>
            <person name="Schoenle A."/>
        </authorList>
    </citation>
    <scope>NUCLEOTIDE SEQUENCE [LARGE SCALE GENOMIC DNA]</scope>
</reference>
<dbReference type="Proteomes" id="UP001497482">
    <property type="component" value="Chromosome 2"/>
</dbReference>
<proteinExistence type="predicted"/>
<keyword evidence="2" id="KW-1185">Reference proteome</keyword>
<sequence>MSAADTCHKFNPVESDRTFGEVYCTMLVACMSGTWQEHFSQLWTTITTTAVRHMCTAKAKCP</sequence>
<evidence type="ECO:0000313" key="2">
    <source>
        <dbReference type="Proteomes" id="UP001497482"/>
    </source>
</evidence>